<dbReference type="InterPro" id="IPR003615">
    <property type="entry name" value="HNH_nuc"/>
</dbReference>
<feature type="domain" description="HNH nuclease" evidence="3">
    <location>
        <begin position="322"/>
        <end position="366"/>
    </location>
</feature>
<name>A0A1Q9DLC0_SYMMI</name>
<sequence>MEGAAQLLREPRKFATRWAENPKELTALLNRLADGGGDVSQALRELRQADVPLNVVHVNVAIKAARGNWRLALQVLAEVAGWRVDPDVISFNSAISACRKAWPTAISLLESMRANRVVATEVSYSSAINACSDAWEVAIELLKAMAEEALQPYVVACGAAINACARAGQSLTARQILEEMEMNRLQAGRPGMTISIFYPCIFAEVFCWLRIAMSILKAAKKEMELTIATDVAPALRQIAAAQQAIREKQDAICEKQDAIANDSQMAARVMLTPRLRTTHARDPSFRLKVYQHQAAYVTTNQCIVLSQKFPETAKSMWFGPTVADHILPHGEVALFYELKMDRDDPRNGLPLLDHIEKLYGRGLISFMPVSSQGPRMQLQMLVAQRIQHEYLQCGVHNKCPSWVQVNHSEAISLQEYPHGVRLSTLHAFCFYVNTIFLRSLFLRATAVHKISLDLPDPSATPEKFEECPSLKAKLSRFFASQEEGAESIDPPSRERDSPNVG</sequence>
<dbReference type="OrthoDB" id="425426at2759"/>
<proteinExistence type="predicted"/>
<evidence type="ECO:0000256" key="1">
    <source>
        <dbReference type="ARBA" id="ARBA00022737"/>
    </source>
</evidence>
<protein>
    <submittedName>
        <fullName evidence="4">Pentatricopeptide repeat-containing protein</fullName>
    </submittedName>
</protein>
<dbReference type="Proteomes" id="UP000186817">
    <property type="component" value="Unassembled WGS sequence"/>
</dbReference>
<dbReference type="EMBL" id="LSRX01000484">
    <property type="protein sequence ID" value="OLP95974.1"/>
    <property type="molecule type" value="Genomic_DNA"/>
</dbReference>
<feature type="region of interest" description="Disordered" evidence="2">
    <location>
        <begin position="481"/>
        <end position="501"/>
    </location>
</feature>
<evidence type="ECO:0000313" key="4">
    <source>
        <dbReference type="EMBL" id="OLP95974.1"/>
    </source>
</evidence>
<dbReference type="InterPro" id="IPR051222">
    <property type="entry name" value="PPR/CCM1_RNA-binding"/>
</dbReference>
<dbReference type="InterPro" id="IPR002885">
    <property type="entry name" value="PPR_rpt"/>
</dbReference>
<evidence type="ECO:0000259" key="3">
    <source>
        <dbReference type="Pfam" id="PF13391"/>
    </source>
</evidence>
<keyword evidence="5" id="KW-1185">Reference proteome</keyword>
<dbReference type="AlphaFoldDB" id="A0A1Q9DLC0"/>
<feature type="compositionally biased region" description="Basic and acidic residues" evidence="2">
    <location>
        <begin position="491"/>
        <end position="501"/>
    </location>
</feature>
<evidence type="ECO:0000256" key="2">
    <source>
        <dbReference type="SAM" id="MobiDB-lite"/>
    </source>
</evidence>
<dbReference type="Gene3D" id="1.25.40.10">
    <property type="entry name" value="Tetratricopeptide repeat domain"/>
    <property type="match status" value="1"/>
</dbReference>
<comment type="caution">
    <text evidence="4">The sequence shown here is derived from an EMBL/GenBank/DDBJ whole genome shotgun (WGS) entry which is preliminary data.</text>
</comment>
<organism evidence="4 5">
    <name type="scientific">Symbiodinium microadriaticum</name>
    <name type="common">Dinoflagellate</name>
    <name type="synonym">Zooxanthella microadriatica</name>
    <dbReference type="NCBI Taxonomy" id="2951"/>
    <lineage>
        <taxon>Eukaryota</taxon>
        <taxon>Sar</taxon>
        <taxon>Alveolata</taxon>
        <taxon>Dinophyceae</taxon>
        <taxon>Suessiales</taxon>
        <taxon>Symbiodiniaceae</taxon>
        <taxon>Symbiodinium</taxon>
    </lineage>
</organism>
<dbReference type="PANTHER" id="PTHR47942">
    <property type="entry name" value="TETRATRICOPEPTIDE REPEAT (TPR)-LIKE SUPERFAMILY PROTEIN-RELATED"/>
    <property type="match status" value="1"/>
</dbReference>
<keyword evidence="1" id="KW-0677">Repeat</keyword>
<accession>A0A1Q9DLC0</accession>
<reference evidence="4 5" key="1">
    <citation type="submission" date="2016-02" db="EMBL/GenBank/DDBJ databases">
        <title>Genome analysis of coral dinoflagellate symbionts highlights evolutionary adaptations to a symbiotic lifestyle.</title>
        <authorList>
            <person name="Aranda M."/>
            <person name="Li Y."/>
            <person name="Liew Y.J."/>
            <person name="Baumgarten S."/>
            <person name="Simakov O."/>
            <person name="Wilson M."/>
            <person name="Piel J."/>
            <person name="Ashoor H."/>
            <person name="Bougouffa S."/>
            <person name="Bajic V.B."/>
            <person name="Ryu T."/>
            <person name="Ravasi T."/>
            <person name="Bayer T."/>
            <person name="Micklem G."/>
            <person name="Kim H."/>
            <person name="Bhak J."/>
            <person name="Lajeunesse T.C."/>
            <person name="Voolstra C.R."/>
        </authorList>
    </citation>
    <scope>NUCLEOTIDE SEQUENCE [LARGE SCALE GENOMIC DNA]</scope>
    <source>
        <strain evidence="4 5">CCMP2467</strain>
    </source>
</reference>
<dbReference type="PANTHER" id="PTHR47942:SF63">
    <property type="entry name" value="PENTATRICOPEPTIDE REPEAT-CONTAINING PROTEIN"/>
    <property type="match status" value="1"/>
</dbReference>
<dbReference type="InterPro" id="IPR011990">
    <property type="entry name" value="TPR-like_helical_dom_sf"/>
</dbReference>
<dbReference type="Pfam" id="PF13391">
    <property type="entry name" value="HNH_2"/>
    <property type="match status" value="1"/>
</dbReference>
<dbReference type="Pfam" id="PF13812">
    <property type="entry name" value="PPR_3"/>
    <property type="match status" value="2"/>
</dbReference>
<evidence type="ECO:0000313" key="5">
    <source>
        <dbReference type="Proteomes" id="UP000186817"/>
    </source>
</evidence>
<gene>
    <name evidence="4" type="ORF">AK812_SmicGene21860</name>
</gene>